<dbReference type="Gene3D" id="3.20.20.70">
    <property type="entry name" value="Aldolase class I"/>
    <property type="match status" value="1"/>
</dbReference>
<dbReference type="SUPFAM" id="SSF102114">
    <property type="entry name" value="Radical SAM enzymes"/>
    <property type="match status" value="1"/>
</dbReference>
<dbReference type="AlphaFoldDB" id="A0A6M3KTW0"/>
<organism evidence="3">
    <name type="scientific">viral metagenome</name>
    <dbReference type="NCBI Taxonomy" id="1070528"/>
    <lineage>
        <taxon>unclassified sequences</taxon>
        <taxon>metagenomes</taxon>
        <taxon>organismal metagenomes</taxon>
    </lineage>
</organism>
<dbReference type="EMBL" id="MT142576">
    <property type="protein sequence ID" value="QJA85466.1"/>
    <property type="molecule type" value="Genomic_DNA"/>
</dbReference>
<evidence type="ECO:0000256" key="1">
    <source>
        <dbReference type="ARBA" id="ARBA00001966"/>
    </source>
</evidence>
<evidence type="ECO:0000259" key="2">
    <source>
        <dbReference type="Pfam" id="PF13186"/>
    </source>
</evidence>
<dbReference type="InterPro" id="IPR058240">
    <property type="entry name" value="rSAM_sf"/>
</dbReference>
<accession>A0A6M3KTW0</accession>
<feature type="domain" description="4Fe4S-binding SPASM" evidence="2">
    <location>
        <begin position="168"/>
        <end position="236"/>
    </location>
</feature>
<dbReference type="Pfam" id="PF13186">
    <property type="entry name" value="SPASM"/>
    <property type="match status" value="1"/>
</dbReference>
<name>A0A6M3KTW0_9ZZZZ</name>
<dbReference type="GO" id="GO:0016491">
    <property type="term" value="F:oxidoreductase activity"/>
    <property type="evidence" value="ECO:0007669"/>
    <property type="project" value="InterPro"/>
</dbReference>
<proteinExistence type="predicted"/>
<dbReference type="CDD" id="cd21109">
    <property type="entry name" value="SPASM"/>
    <property type="match status" value="1"/>
</dbReference>
<evidence type="ECO:0000313" key="3">
    <source>
        <dbReference type="EMBL" id="QJA85466.1"/>
    </source>
</evidence>
<protein>
    <submittedName>
        <fullName evidence="3">Putative iron-sulfur cluster-binding domain contining protein</fullName>
    </submittedName>
</protein>
<dbReference type="PANTHER" id="PTHR43273:SF3">
    <property type="entry name" value="ANAEROBIC SULFATASE-MATURATING ENZYME HOMOLOG ASLB-RELATED"/>
    <property type="match status" value="1"/>
</dbReference>
<dbReference type="PANTHER" id="PTHR43273">
    <property type="entry name" value="ANAEROBIC SULFATASE-MATURATING ENZYME HOMOLOG ASLB-RELATED"/>
    <property type="match status" value="1"/>
</dbReference>
<dbReference type="InterPro" id="IPR023867">
    <property type="entry name" value="Sulphatase_maturase_rSAM"/>
</dbReference>
<comment type="cofactor">
    <cofactor evidence="1">
        <name>[4Fe-4S] cluster</name>
        <dbReference type="ChEBI" id="CHEBI:49883"/>
    </cofactor>
</comment>
<dbReference type="InterPro" id="IPR023885">
    <property type="entry name" value="4Fe4S-binding_SPASM_dom"/>
</dbReference>
<sequence length="243" mass="28010">MCGRRKIEREHPEFCNYGDMPFKMVKQIAEQLPSDILVQFHWNGEPLLYPRLGDALRLFSDNIRQLDTNGKLLVKKADEIIDNLDVITISVFQGDDEAEEQGLIAMAFLDIKEERRPRIVYRLLGEVSPYYVLFWKDMPGIVVTRTLHKAMGSFGYEKPVTIPETGICLEILNHLAIDRFGNVSPCVRFDPYGLNILGNLKDLSLEEIWNGKKRKDWMQKHIDGKRNEVPLCKACDYWGVPIG</sequence>
<reference evidence="3" key="1">
    <citation type="submission" date="2020-03" db="EMBL/GenBank/DDBJ databases">
        <title>The deep terrestrial virosphere.</title>
        <authorList>
            <person name="Holmfeldt K."/>
            <person name="Nilsson E."/>
            <person name="Simone D."/>
            <person name="Lopez-Fernandez M."/>
            <person name="Wu X."/>
            <person name="de Brujin I."/>
            <person name="Lundin D."/>
            <person name="Andersson A."/>
            <person name="Bertilsson S."/>
            <person name="Dopson M."/>
        </authorList>
    </citation>
    <scope>NUCLEOTIDE SEQUENCE</scope>
    <source>
        <strain evidence="3">MM415B02218</strain>
    </source>
</reference>
<dbReference type="InterPro" id="IPR013785">
    <property type="entry name" value="Aldolase_TIM"/>
</dbReference>
<gene>
    <name evidence="3" type="ORF">MM415B02218_0008</name>
</gene>